<keyword evidence="1" id="KW-1133">Transmembrane helix</keyword>
<feature type="transmembrane region" description="Helical" evidence="1">
    <location>
        <begin position="189"/>
        <end position="208"/>
    </location>
</feature>
<accession>A0A5Q5BGU4</accession>
<name>A0A5Q5BGU4_MYCSS</name>
<evidence type="ECO:0000256" key="1">
    <source>
        <dbReference type="SAM" id="Phobius"/>
    </source>
</evidence>
<reference evidence="2" key="1">
    <citation type="submission" date="2006-06" db="EMBL/GenBank/DDBJ databases">
        <title>Complete sequence of chromosome of Mycobacterium sp. MCS.</title>
        <authorList>
            <consortium name="US DOE Joint Genome Institute"/>
            <person name="Copeland A."/>
            <person name="Lucas S."/>
            <person name="Lapidus A."/>
            <person name="Barry K."/>
            <person name="Detter J.C."/>
            <person name="Glavina del Rio T."/>
            <person name="Hammon N."/>
            <person name="Israni S."/>
            <person name="Dalin E."/>
            <person name="Tice H."/>
            <person name="Pitluck S."/>
            <person name="Martinez M."/>
            <person name="Schmutz J."/>
            <person name="Larimer F."/>
            <person name="Land M."/>
            <person name="Hauser L."/>
            <person name="Kyrpides N."/>
            <person name="Kim E."/>
            <person name="Miller C.D."/>
            <person name="Hughes J.E."/>
            <person name="Anderson A.J."/>
            <person name="Sims R.C."/>
            <person name="Richardson P."/>
        </authorList>
    </citation>
    <scope>NUCLEOTIDE SEQUENCE [LARGE SCALE GENOMIC DNA]</scope>
    <source>
        <strain evidence="2">MCS</strain>
    </source>
</reference>
<feature type="transmembrane region" description="Helical" evidence="1">
    <location>
        <begin position="46"/>
        <end position="65"/>
    </location>
</feature>
<evidence type="ECO:0008006" key="3">
    <source>
        <dbReference type="Google" id="ProtNLM"/>
    </source>
</evidence>
<gene>
    <name evidence="2" type="ordered locus">Mmcs_1314</name>
</gene>
<dbReference type="KEGG" id="mmc:Mmcs_1314"/>
<keyword evidence="1" id="KW-0812">Transmembrane</keyword>
<feature type="transmembrane region" description="Helical" evidence="1">
    <location>
        <begin position="6"/>
        <end position="25"/>
    </location>
</feature>
<feature type="transmembrane region" description="Helical" evidence="1">
    <location>
        <begin position="247"/>
        <end position="269"/>
    </location>
</feature>
<feature type="transmembrane region" description="Helical" evidence="1">
    <location>
        <begin position="102"/>
        <end position="118"/>
    </location>
</feature>
<dbReference type="PANTHER" id="PTHR40761:SF1">
    <property type="entry name" value="CONSERVED INTEGRAL MEMBRANE ALANINE VALINE AND LEUCINE RICH PROTEIN-RELATED"/>
    <property type="match status" value="1"/>
</dbReference>
<keyword evidence="1" id="KW-0472">Membrane</keyword>
<dbReference type="PANTHER" id="PTHR40761">
    <property type="entry name" value="CONSERVED INTEGRAL MEMBRANE ALANINE VALINE AND LEUCINE RICH PROTEIN-RELATED"/>
    <property type="match status" value="1"/>
</dbReference>
<organism evidence="2">
    <name type="scientific">Mycobacterium sp. (strain MCS)</name>
    <dbReference type="NCBI Taxonomy" id="164756"/>
    <lineage>
        <taxon>Bacteria</taxon>
        <taxon>Bacillati</taxon>
        <taxon>Actinomycetota</taxon>
        <taxon>Actinomycetes</taxon>
        <taxon>Mycobacteriales</taxon>
        <taxon>Mycobacteriaceae</taxon>
        <taxon>Mycobacterium</taxon>
    </lineage>
</organism>
<feature type="transmembrane region" description="Helical" evidence="1">
    <location>
        <begin position="158"/>
        <end position="177"/>
    </location>
</feature>
<dbReference type="AlphaFoldDB" id="A0A5Q5BGU4"/>
<protein>
    <recommendedName>
        <fullName evidence="3">Integral membrane protein</fullName>
    </recommendedName>
</protein>
<proteinExistence type="predicted"/>
<dbReference type="EMBL" id="CP000384">
    <property type="protein sequence ID" value="ABG07426.1"/>
    <property type="molecule type" value="Genomic_DNA"/>
</dbReference>
<feature type="transmembrane region" description="Helical" evidence="1">
    <location>
        <begin position="130"/>
        <end position="146"/>
    </location>
</feature>
<sequence length="286" mass="28906" precursor="true">MFAHILLALSTLSYAVGLILQSVAARRTRPSNTVELSIVKRLTADRSYATGLAAQVAGFLLAFFARETLPVYLVQAAACAAVGVAAVLGAAVLGWRVTRPEMAVLAVLTVALVLLAGAAEPSRVTSVPPATGWVLAAVLAACAALAPKAWRARGAVPLAGLAGAAFAVLAVASRPLPSLDWTALPLHPLAWLALASAAAGQVLLAAALQRGSTTSAGAAMDAVTMVVASVAGLALVGDHITDGRAGWLIAGLILIVAGVLAMGRVGTVVTEDDRHTDTRVPEGRPV</sequence>
<feature type="transmembrane region" description="Helical" evidence="1">
    <location>
        <begin position="71"/>
        <end position="95"/>
    </location>
</feature>
<evidence type="ECO:0000313" key="2">
    <source>
        <dbReference type="EMBL" id="ABG07426.1"/>
    </source>
</evidence>
<feature type="transmembrane region" description="Helical" evidence="1">
    <location>
        <begin position="215"/>
        <end position="235"/>
    </location>
</feature>